<evidence type="ECO:0000313" key="14">
    <source>
        <dbReference type="Proteomes" id="UP000316238"/>
    </source>
</evidence>
<keyword evidence="4" id="KW-0597">Phosphoprotein</keyword>
<evidence type="ECO:0000256" key="10">
    <source>
        <dbReference type="SAM" id="Coils"/>
    </source>
</evidence>
<dbReference type="GO" id="GO:0016020">
    <property type="term" value="C:membrane"/>
    <property type="evidence" value="ECO:0007669"/>
    <property type="project" value="UniProtKB-SubCell"/>
</dbReference>
<dbReference type="CDD" id="cd06225">
    <property type="entry name" value="HAMP"/>
    <property type="match status" value="1"/>
</dbReference>
<dbReference type="InterPro" id="IPR036890">
    <property type="entry name" value="HATPase_C_sf"/>
</dbReference>
<evidence type="ECO:0000256" key="2">
    <source>
        <dbReference type="ARBA" id="ARBA00004370"/>
    </source>
</evidence>
<dbReference type="EMBL" id="NQJD01000056">
    <property type="protein sequence ID" value="TAA73836.1"/>
    <property type="molecule type" value="Genomic_DNA"/>
</dbReference>
<evidence type="ECO:0000256" key="3">
    <source>
        <dbReference type="ARBA" id="ARBA00012438"/>
    </source>
</evidence>
<proteinExistence type="predicted"/>
<keyword evidence="11" id="KW-0472">Membrane</keyword>
<dbReference type="Gene3D" id="1.20.5.1930">
    <property type="match status" value="1"/>
</dbReference>
<evidence type="ECO:0000259" key="12">
    <source>
        <dbReference type="PROSITE" id="PS50885"/>
    </source>
</evidence>
<keyword evidence="5" id="KW-0808">Transferase</keyword>
<dbReference type="InterPro" id="IPR003660">
    <property type="entry name" value="HAMP_dom"/>
</dbReference>
<evidence type="ECO:0000256" key="8">
    <source>
        <dbReference type="ARBA" id="ARBA00022840"/>
    </source>
</evidence>
<name>A0A521FYK2_9BACT</name>
<keyword evidence="8" id="KW-0067">ATP-binding</keyword>
<dbReference type="SUPFAM" id="SSF55874">
    <property type="entry name" value="ATPase domain of HSP90 chaperone/DNA topoisomerase II/histidine kinase"/>
    <property type="match status" value="1"/>
</dbReference>
<feature type="domain" description="HAMP" evidence="12">
    <location>
        <begin position="204"/>
        <end position="256"/>
    </location>
</feature>
<dbReference type="InterPro" id="IPR003594">
    <property type="entry name" value="HATPase_dom"/>
</dbReference>
<comment type="caution">
    <text evidence="13">The sequence shown here is derived from an EMBL/GenBank/DDBJ whole genome shotgun (WGS) entry which is preliminary data.</text>
</comment>
<dbReference type="Pfam" id="PF00672">
    <property type="entry name" value="HAMP"/>
    <property type="match status" value="1"/>
</dbReference>
<evidence type="ECO:0000256" key="7">
    <source>
        <dbReference type="ARBA" id="ARBA00022777"/>
    </source>
</evidence>
<dbReference type="GO" id="GO:0005524">
    <property type="term" value="F:ATP binding"/>
    <property type="evidence" value="ECO:0007669"/>
    <property type="project" value="UniProtKB-KW"/>
</dbReference>
<protein>
    <recommendedName>
        <fullName evidence="3">histidine kinase</fullName>
        <ecNumber evidence="3">2.7.13.3</ecNumber>
    </recommendedName>
</protein>
<dbReference type="Proteomes" id="UP000316238">
    <property type="component" value="Unassembled WGS sequence"/>
</dbReference>
<evidence type="ECO:0000256" key="4">
    <source>
        <dbReference type="ARBA" id="ARBA00022553"/>
    </source>
</evidence>
<organism evidence="13 14">
    <name type="scientific">Candidatus Electronema aureum</name>
    <dbReference type="NCBI Taxonomy" id="2005002"/>
    <lineage>
        <taxon>Bacteria</taxon>
        <taxon>Pseudomonadati</taxon>
        <taxon>Thermodesulfobacteriota</taxon>
        <taxon>Desulfobulbia</taxon>
        <taxon>Desulfobulbales</taxon>
        <taxon>Desulfobulbaceae</taxon>
        <taxon>Candidatus Electronema</taxon>
    </lineage>
</organism>
<dbReference type="CDD" id="cd16917">
    <property type="entry name" value="HATPase_UhpB-NarQ-NarX-like"/>
    <property type="match status" value="1"/>
</dbReference>
<dbReference type="Pfam" id="PF02518">
    <property type="entry name" value="HATPase_c"/>
    <property type="match status" value="1"/>
</dbReference>
<feature type="coiled-coil region" evidence="10">
    <location>
        <begin position="255"/>
        <end position="296"/>
    </location>
</feature>
<dbReference type="SMART" id="SM00304">
    <property type="entry name" value="HAMP"/>
    <property type="match status" value="1"/>
</dbReference>
<dbReference type="PANTHER" id="PTHR24421">
    <property type="entry name" value="NITRATE/NITRITE SENSOR PROTEIN NARX-RELATED"/>
    <property type="match status" value="1"/>
</dbReference>
<evidence type="ECO:0000256" key="9">
    <source>
        <dbReference type="ARBA" id="ARBA00023012"/>
    </source>
</evidence>
<dbReference type="InterPro" id="IPR011712">
    <property type="entry name" value="Sig_transdc_His_kin_sub3_dim/P"/>
</dbReference>
<keyword evidence="6" id="KW-0547">Nucleotide-binding</keyword>
<dbReference type="PANTHER" id="PTHR24421:SF10">
    <property type="entry name" value="NITRATE_NITRITE SENSOR PROTEIN NARQ"/>
    <property type="match status" value="1"/>
</dbReference>
<feature type="transmembrane region" description="Helical" evidence="11">
    <location>
        <begin position="12"/>
        <end position="32"/>
    </location>
</feature>
<dbReference type="GO" id="GO:0000155">
    <property type="term" value="F:phosphorelay sensor kinase activity"/>
    <property type="evidence" value="ECO:0007669"/>
    <property type="project" value="InterPro"/>
</dbReference>
<reference evidence="13" key="1">
    <citation type="submission" date="2017-07" db="EMBL/GenBank/DDBJ databases">
        <title>The cable genome - Insights into the physiology and evolution of filamentous bacteria capable of sulfide oxidation via long distance electron transfer.</title>
        <authorList>
            <person name="Thorup C."/>
            <person name="Bjerg J.T."/>
            <person name="Schreiber L."/>
            <person name="Nielsen L.P."/>
            <person name="Kjeldsen K.U."/>
            <person name="Boesen T."/>
            <person name="Boggild A."/>
            <person name="Meysman F."/>
            <person name="Geelhoed J."/>
            <person name="Schramm A."/>
        </authorList>
    </citation>
    <scope>NUCLEOTIDE SEQUENCE [LARGE SCALE GENOMIC DNA]</scope>
    <source>
        <strain evidence="13">GS</strain>
    </source>
</reference>
<sequence>MFKLSLRNRFILYFSPLIAVIFFLGIFCIWIFSSIHSQFHNLKNDMALNAMAMFELKKLLLSLEEGLRAKQIDRNRITVEAAQLKELIITHAARHTHQRTDPAGRAAHEMLHHGILAMTLSKYILNESAAGWPEAEFTQLAVVVQNELDKMESVIDEHLQLHLQELTKTEAFVTEKYQHTLLVVGLTSAAAVLLAVTVFILMMRSVLGPVKKLQEGTKQIGAGNLSHRPQISSGDEFEFLAVEFGKMAEELARYHEDLELKVQERTQELVCANAELRKAEEQVHQLSQELLTVQERERQQIALYLHDNVAQELSSLKVTGEELFSEAVGEQTQARHDWGRQLDRCIRTVRELSYNLRPPGLEQIGLASAISDCCRDFTRKTGIPVKFTKAGADNLQLNFEYAINIYRLVQESLNNIRKHADAQRVEIRLIASWPNIILRIEDNGCGFLLEEAYQRARQEKRFGLLGMEERVRMMKGTFRIQSTLEEGTKIYIEFPGLIKAPVEQEELEEQAEPETEAV</sequence>
<keyword evidence="9" id="KW-0902">Two-component regulatory system</keyword>
<dbReference type="PROSITE" id="PS50885">
    <property type="entry name" value="HAMP"/>
    <property type="match status" value="1"/>
</dbReference>
<evidence type="ECO:0000256" key="6">
    <source>
        <dbReference type="ARBA" id="ARBA00022741"/>
    </source>
</evidence>
<evidence type="ECO:0000256" key="1">
    <source>
        <dbReference type="ARBA" id="ARBA00000085"/>
    </source>
</evidence>
<dbReference type="Pfam" id="PF07730">
    <property type="entry name" value="HisKA_3"/>
    <property type="match status" value="1"/>
</dbReference>
<dbReference type="EC" id="2.7.13.3" evidence="3"/>
<accession>A0A521FYK2</accession>
<comment type="subcellular location">
    <subcellularLocation>
        <location evidence="2">Membrane</location>
    </subcellularLocation>
</comment>
<keyword evidence="11" id="KW-1133">Transmembrane helix</keyword>
<gene>
    <name evidence="13" type="ORF">CDV28_1568</name>
</gene>
<evidence type="ECO:0000313" key="13">
    <source>
        <dbReference type="EMBL" id="TAA73836.1"/>
    </source>
</evidence>
<keyword evidence="7 13" id="KW-0418">Kinase</keyword>
<dbReference type="SUPFAM" id="SSF158472">
    <property type="entry name" value="HAMP domain-like"/>
    <property type="match status" value="1"/>
</dbReference>
<evidence type="ECO:0000256" key="11">
    <source>
        <dbReference type="SAM" id="Phobius"/>
    </source>
</evidence>
<comment type="catalytic activity">
    <reaction evidence="1">
        <text>ATP + protein L-histidine = ADP + protein N-phospho-L-histidine.</text>
        <dbReference type="EC" id="2.7.13.3"/>
    </reaction>
</comment>
<dbReference type="InterPro" id="IPR050482">
    <property type="entry name" value="Sensor_HK_TwoCompSys"/>
</dbReference>
<dbReference type="Gene3D" id="3.30.565.10">
    <property type="entry name" value="Histidine kinase-like ATPase, C-terminal domain"/>
    <property type="match status" value="1"/>
</dbReference>
<dbReference type="Gene3D" id="1.10.8.500">
    <property type="entry name" value="HAMP domain in histidine kinase"/>
    <property type="match status" value="1"/>
</dbReference>
<keyword evidence="11" id="KW-0812">Transmembrane</keyword>
<keyword evidence="14" id="KW-1185">Reference proteome</keyword>
<dbReference type="SMART" id="SM00387">
    <property type="entry name" value="HATPase_c"/>
    <property type="match status" value="1"/>
</dbReference>
<evidence type="ECO:0000256" key="5">
    <source>
        <dbReference type="ARBA" id="ARBA00022679"/>
    </source>
</evidence>
<dbReference type="AlphaFoldDB" id="A0A521FYK2"/>
<keyword evidence="10" id="KW-0175">Coiled coil</keyword>
<dbReference type="GO" id="GO:0046983">
    <property type="term" value="F:protein dimerization activity"/>
    <property type="evidence" value="ECO:0007669"/>
    <property type="project" value="InterPro"/>
</dbReference>
<feature type="transmembrane region" description="Helical" evidence="11">
    <location>
        <begin position="181"/>
        <end position="202"/>
    </location>
</feature>